<comment type="caution">
    <text evidence="2">The sequence shown here is derived from an EMBL/GenBank/DDBJ whole genome shotgun (WGS) entry which is preliminary data.</text>
</comment>
<dbReference type="Proteomes" id="UP001209666">
    <property type="component" value="Unassembled WGS sequence"/>
</dbReference>
<gene>
    <name evidence="2" type="ORF">OCV43_00735</name>
</gene>
<accession>A0ABT2SA55</accession>
<proteinExistence type="predicted"/>
<dbReference type="EMBL" id="JAOQKI010000001">
    <property type="protein sequence ID" value="MCU6715801.1"/>
    <property type="molecule type" value="Genomic_DNA"/>
</dbReference>
<organism evidence="2 3">
    <name type="scientific">Roseburia amylophila</name>
    <dbReference type="NCBI Taxonomy" id="2981794"/>
    <lineage>
        <taxon>Bacteria</taxon>
        <taxon>Bacillati</taxon>
        <taxon>Bacillota</taxon>
        <taxon>Clostridia</taxon>
        <taxon>Lachnospirales</taxon>
        <taxon>Lachnospiraceae</taxon>
        <taxon>Roseburia</taxon>
    </lineage>
</organism>
<sequence>MEKEAVQVENVSSEVLKVVIPSFEAKGLVLKENIEPAVLCGNKELLVVLTGIFLPGILIEGQERKAVGEVQAVPAQYIASDSLLAKEASESLKLNDRIQLITGQWESETQEAYSYEMTLKDYEAAALARDSMEAIYQKGQYPSDLASSYANWYTWEAFPEKALDTTFHTYSAYYWKLVFTKYDGTEKHMVFLLEDGTVLLAEAEGEDILSETAATEETSSSGKDDGEEKEKTVDKELAEQLSYTGLDVAGLRIKSDNIQEEKDASYRYFELYDKTRFIYGISTISDSQTKRNMVK</sequence>
<feature type="compositionally biased region" description="Low complexity" evidence="1">
    <location>
        <begin position="210"/>
        <end position="221"/>
    </location>
</feature>
<name>A0ABT2SA55_9FIRM</name>
<evidence type="ECO:0000313" key="3">
    <source>
        <dbReference type="Proteomes" id="UP001209666"/>
    </source>
</evidence>
<keyword evidence="3" id="KW-1185">Reference proteome</keyword>
<evidence type="ECO:0000313" key="2">
    <source>
        <dbReference type="EMBL" id="MCU6715801.1"/>
    </source>
</evidence>
<dbReference type="RefSeq" id="WP_262623167.1">
    <property type="nucleotide sequence ID" value="NZ_JAOQKI010000001.1"/>
</dbReference>
<evidence type="ECO:0000256" key="1">
    <source>
        <dbReference type="SAM" id="MobiDB-lite"/>
    </source>
</evidence>
<feature type="region of interest" description="Disordered" evidence="1">
    <location>
        <begin position="209"/>
        <end position="234"/>
    </location>
</feature>
<protein>
    <submittedName>
        <fullName evidence="2">Uncharacterized protein</fullName>
    </submittedName>
</protein>
<feature type="compositionally biased region" description="Basic and acidic residues" evidence="1">
    <location>
        <begin position="222"/>
        <end position="234"/>
    </location>
</feature>
<reference evidence="2 3" key="1">
    <citation type="journal article" date="2021" name="ISME Commun">
        <title>Automated analysis of genomic sequences facilitates high-throughput and comprehensive description of bacteria.</title>
        <authorList>
            <person name="Hitch T.C.A."/>
        </authorList>
    </citation>
    <scope>NUCLEOTIDE SEQUENCE [LARGE SCALE GENOMIC DNA]</scope>
    <source>
        <strain evidence="2 3">Sanger_19</strain>
    </source>
</reference>